<dbReference type="InterPro" id="IPR038332">
    <property type="entry name" value="PPE_sf"/>
</dbReference>
<organism evidence="2 3">
    <name type="scientific">Mycobacterium intermedium</name>
    <dbReference type="NCBI Taxonomy" id="28445"/>
    <lineage>
        <taxon>Bacteria</taxon>
        <taxon>Bacillati</taxon>
        <taxon>Actinomycetota</taxon>
        <taxon>Actinomycetes</taxon>
        <taxon>Mycobacteriales</taxon>
        <taxon>Mycobacteriaceae</taxon>
        <taxon>Mycobacterium</taxon>
        <taxon>Mycobacterium simiae complex</taxon>
    </lineage>
</organism>
<dbReference type="STRING" id="28445.BHQ20_08645"/>
<evidence type="ECO:0000313" key="3">
    <source>
        <dbReference type="Proteomes" id="UP000192739"/>
    </source>
</evidence>
<gene>
    <name evidence="2" type="ORF">BST27_21955</name>
</gene>
<dbReference type="Pfam" id="PF00934">
    <property type="entry name" value="PE"/>
    <property type="match status" value="1"/>
</dbReference>
<dbReference type="Gene3D" id="1.10.287.850">
    <property type="entry name" value="HP0062-like domain"/>
    <property type="match status" value="1"/>
</dbReference>
<accession>A0A1E3SHC2</accession>
<evidence type="ECO:0000313" key="2">
    <source>
        <dbReference type="EMBL" id="ORA97685.1"/>
    </source>
</evidence>
<comment type="caution">
    <text evidence="2">The sequence shown here is derived from an EMBL/GenBank/DDBJ whole genome shotgun (WGS) entry which is preliminary data.</text>
</comment>
<dbReference type="SUPFAM" id="SSF140459">
    <property type="entry name" value="PE/PPE dimer-like"/>
    <property type="match status" value="1"/>
</dbReference>
<protein>
    <submittedName>
        <fullName evidence="2">PE family protein</fullName>
    </submittedName>
</protein>
<dbReference type="EMBL" id="MVHT01000072">
    <property type="protein sequence ID" value="ORA97685.1"/>
    <property type="molecule type" value="Genomic_DNA"/>
</dbReference>
<reference evidence="2 3" key="1">
    <citation type="submission" date="2017-02" db="EMBL/GenBank/DDBJ databases">
        <title>The new phylogeny of genus Mycobacterium.</title>
        <authorList>
            <person name="Tortoli E."/>
            <person name="Trovato A."/>
            <person name="Cirillo D.M."/>
        </authorList>
    </citation>
    <scope>NUCLEOTIDE SEQUENCE [LARGE SCALE GENOMIC DNA]</scope>
    <source>
        <strain evidence="2 3">DSM 44049</strain>
    </source>
</reference>
<dbReference type="InterPro" id="IPR000084">
    <property type="entry name" value="PE-PGRS_N"/>
</dbReference>
<proteinExistence type="predicted"/>
<dbReference type="AlphaFoldDB" id="A0A1E3SHC2"/>
<name>A0A1E3SHC2_MYCIE</name>
<sequence length="353" mass="31898">MSWVIAAPEYVAQAATELAGIATSLSAANAQAAFPTSGVLAAGADEVSVALSALFNAHAQAYQAVSQQAALFHQQFVNLMSGGAEQYALTEAANELPMQVVGQALGAAATPAAAAAGEAALVSGGGPAVGSGAVGAAAVQSGSHGGFLYGNGAVAAPGAGAAASAGLLGKGGAGGLGAGSHGASPASPGSGHGGASGGWLTPLANSAGVVDIVDAGAAIQAPAVAPTDASGAVPGGLLLAPAGVGVAGAHGGVPSGASNGNQSSGANALSTYGNHSGWLYGDGGALGPYDGPAADAAVPASGSESAVNTSAGAGGLGGLRGDAPLGSGGLYAGTGGFAAGGGAGGQAVGQAAD</sequence>
<dbReference type="RefSeq" id="WP_069418703.1">
    <property type="nucleotide sequence ID" value="NZ_CBCRZH010000051.1"/>
</dbReference>
<dbReference type="Proteomes" id="UP000192739">
    <property type="component" value="Unassembled WGS sequence"/>
</dbReference>
<feature type="domain" description="PE" evidence="1">
    <location>
        <begin position="4"/>
        <end position="94"/>
    </location>
</feature>
<evidence type="ECO:0000259" key="1">
    <source>
        <dbReference type="Pfam" id="PF00934"/>
    </source>
</evidence>
<keyword evidence="3" id="KW-1185">Reference proteome</keyword>